<evidence type="ECO:0000313" key="2">
    <source>
        <dbReference type="Proteomes" id="UP000004994"/>
    </source>
</evidence>
<dbReference type="AlphaFoldDB" id="A0A3Q7J656"/>
<reference evidence="1" key="2">
    <citation type="submission" date="2019-01" db="UniProtKB">
        <authorList>
            <consortium name="EnsemblPlants"/>
        </authorList>
    </citation>
    <scope>IDENTIFICATION</scope>
    <source>
        <strain evidence="1">cv. Heinz 1706</strain>
    </source>
</reference>
<evidence type="ECO:0000313" key="1">
    <source>
        <dbReference type="EnsemblPlants" id="Solyc12g017915.1.1"/>
    </source>
</evidence>
<dbReference type="Proteomes" id="UP000004994">
    <property type="component" value="Chromosome 12"/>
</dbReference>
<name>A0A3Q7J656_SOLLC</name>
<organism evidence="1">
    <name type="scientific">Solanum lycopersicum</name>
    <name type="common">Tomato</name>
    <name type="synonym">Lycopersicon esculentum</name>
    <dbReference type="NCBI Taxonomy" id="4081"/>
    <lineage>
        <taxon>Eukaryota</taxon>
        <taxon>Viridiplantae</taxon>
        <taxon>Streptophyta</taxon>
        <taxon>Embryophyta</taxon>
        <taxon>Tracheophyta</taxon>
        <taxon>Spermatophyta</taxon>
        <taxon>Magnoliopsida</taxon>
        <taxon>eudicotyledons</taxon>
        <taxon>Gunneridae</taxon>
        <taxon>Pentapetalae</taxon>
        <taxon>asterids</taxon>
        <taxon>lamiids</taxon>
        <taxon>Solanales</taxon>
        <taxon>Solanaceae</taxon>
        <taxon>Solanoideae</taxon>
        <taxon>Solaneae</taxon>
        <taxon>Solanum</taxon>
        <taxon>Solanum subgen. Lycopersicon</taxon>
    </lineage>
</organism>
<sequence>MRTLSNPRGGKTDPDPNPLWHHISEFISIAGRRSPTSKSVKLSNIEYWWCLFVESELLL</sequence>
<dbReference type="EnsemblPlants" id="Solyc12g017915.1.1">
    <property type="protein sequence ID" value="Solyc12g017915.1.1"/>
    <property type="gene ID" value="Solyc12g017915.1"/>
</dbReference>
<reference evidence="1" key="1">
    <citation type="journal article" date="2012" name="Nature">
        <title>The tomato genome sequence provides insights into fleshy fruit evolution.</title>
        <authorList>
            <consortium name="Tomato Genome Consortium"/>
        </authorList>
    </citation>
    <scope>NUCLEOTIDE SEQUENCE [LARGE SCALE GENOMIC DNA]</scope>
    <source>
        <strain evidence="1">cv. Heinz 1706</strain>
    </source>
</reference>
<protein>
    <submittedName>
        <fullName evidence="1">Uncharacterized protein</fullName>
    </submittedName>
</protein>
<accession>A0A3Q7J656</accession>
<dbReference type="Gramene" id="Solyc12g017915.1.1">
    <property type="protein sequence ID" value="Solyc12g017915.1.1"/>
    <property type="gene ID" value="Solyc12g017915.1"/>
</dbReference>
<keyword evidence="2" id="KW-1185">Reference proteome</keyword>
<proteinExistence type="predicted"/>
<dbReference type="InParanoid" id="A0A3Q7J656"/>